<dbReference type="Pfam" id="PF09339">
    <property type="entry name" value="HTH_IclR"/>
    <property type="match status" value="1"/>
</dbReference>
<dbReference type="STRING" id="1577474.GA0111570_102347"/>
<proteinExistence type="predicted"/>
<dbReference type="GO" id="GO:0003700">
    <property type="term" value="F:DNA-binding transcription factor activity"/>
    <property type="evidence" value="ECO:0007669"/>
    <property type="project" value="TreeGrafter"/>
</dbReference>
<accession>A0A1G6GH98</accession>
<sequence>MNGTTSPLLRHARDLIDALKDTEAMSPAQLADAIDVPRSTVYRLVEGLTAIDLVLTAADGRVTLSQRWLALGDAVQAARTEWAGVRSAMRVVTERTGCTTYLSIPAGDRAMCIDWVKGRAVELLILKPGRSLPLYVGAAGRGTLAGLAAEDREAYLAAAPFPALTPSTLTTAEQLRADVQSTHRRGYVLSQEDVTPGAGALGVPVPDDQGRCSGVLSVGTLIGDLARREEELYKELSSAVDALPGS</sequence>
<dbReference type="OrthoDB" id="9807558at2"/>
<dbReference type="SUPFAM" id="SSF46785">
    <property type="entry name" value="Winged helix' DNA-binding domain"/>
    <property type="match status" value="1"/>
</dbReference>
<dbReference type="InterPro" id="IPR014757">
    <property type="entry name" value="Tscrpt_reg_IclR_C"/>
</dbReference>
<dbReference type="InterPro" id="IPR036388">
    <property type="entry name" value="WH-like_DNA-bd_sf"/>
</dbReference>
<dbReference type="GO" id="GO:0045892">
    <property type="term" value="P:negative regulation of DNA-templated transcription"/>
    <property type="evidence" value="ECO:0007669"/>
    <property type="project" value="TreeGrafter"/>
</dbReference>
<evidence type="ECO:0000256" key="1">
    <source>
        <dbReference type="ARBA" id="ARBA00023015"/>
    </source>
</evidence>
<dbReference type="SUPFAM" id="SSF55781">
    <property type="entry name" value="GAF domain-like"/>
    <property type="match status" value="1"/>
</dbReference>
<dbReference type="PANTHER" id="PTHR30136">
    <property type="entry name" value="HELIX-TURN-HELIX TRANSCRIPTIONAL REGULATOR, ICLR FAMILY"/>
    <property type="match status" value="1"/>
</dbReference>
<dbReference type="InterPro" id="IPR029016">
    <property type="entry name" value="GAF-like_dom_sf"/>
</dbReference>
<evidence type="ECO:0000313" key="5">
    <source>
        <dbReference type="EMBL" id="SDB80556.1"/>
    </source>
</evidence>
<reference evidence="5 6" key="1">
    <citation type="submission" date="2016-06" db="EMBL/GenBank/DDBJ databases">
        <authorList>
            <person name="Olsen C.W."/>
            <person name="Carey S."/>
            <person name="Hinshaw L."/>
            <person name="Karasin A.I."/>
        </authorList>
    </citation>
    <scope>NUCLEOTIDE SEQUENCE [LARGE SCALE GENOMIC DNA]</scope>
    <source>
        <strain evidence="5 6">LZ-22</strain>
    </source>
</reference>
<dbReference type="EMBL" id="FMYF01000002">
    <property type="protein sequence ID" value="SDB80556.1"/>
    <property type="molecule type" value="Genomic_DNA"/>
</dbReference>
<evidence type="ECO:0000256" key="2">
    <source>
        <dbReference type="ARBA" id="ARBA00023125"/>
    </source>
</evidence>
<keyword evidence="1" id="KW-0805">Transcription regulation</keyword>
<dbReference type="AlphaFoldDB" id="A0A1G6GH98"/>
<evidence type="ECO:0000313" key="6">
    <source>
        <dbReference type="Proteomes" id="UP000199086"/>
    </source>
</evidence>
<name>A0A1G6GH98_9ACTN</name>
<keyword evidence="2 5" id="KW-0238">DNA-binding</keyword>
<keyword evidence="6" id="KW-1185">Reference proteome</keyword>
<dbReference type="Pfam" id="PF01614">
    <property type="entry name" value="IclR_C"/>
    <property type="match status" value="1"/>
</dbReference>
<dbReference type="RefSeq" id="WP_092606711.1">
    <property type="nucleotide sequence ID" value="NZ_FMYF01000002.1"/>
</dbReference>
<gene>
    <name evidence="5" type="ORF">GA0111570_102347</name>
</gene>
<dbReference type="InterPro" id="IPR036390">
    <property type="entry name" value="WH_DNA-bd_sf"/>
</dbReference>
<organism evidence="5 6">
    <name type="scientific">Raineyella antarctica</name>
    <dbReference type="NCBI Taxonomy" id="1577474"/>
    <lineage>
        <taxon>Bacteria</taxon>
        <taxon>Bacillati</taxon>
        <taxon>Actinomycetota</taxon>
        <taxon>Actinomycetes</taxon>
        <taxon>Propionibacteriales</taxon>
        <taxon>Propionibacteriaceae</taxon>
        <taxon>Raineyella</taxon>
    </lineage>
</organism>
<dbReference type="GO" id="GO:0003677">
    <property type="term" value="F:DNA binding"/>
    <property type="evidence" value="ECO:0007669"/>
    <property type="project" value="UniProtKB-KW"/>
</dbReference>
<dbReference type="PROSITE" id="PS51078">
    <property type="entry name" value="ICLR_ED"/>
    <property type="match status" value="1"/>
</dbReference>
<dbReference type="PANTHER" id="PTHR30136:SF24">
    <property type="entry name" value="HTH-TYPE TRANSCRIPTIONAL REPRESSOR ALLR"/>
    <property type="match status" value="1"/>
</dbReference>
<protein>
    <submittedName>
        <fullName evidence="5">DNA-binding transcriptional regulator, IclR family</fullName>
    </submittedName>
</protein>
<dbReference type="Gene3D" id="1.10.10.10">
    <property type="entry name" value="Winged helix-like DNA-binding domain superfamily/Winged helix DNA-binding domain"/>
    <property type="match status" value="1"/>
</dbReference>
<dbReference type="Gene3D" id="3.30.450.40">
    <property type="match status" value="1"/>
</dbReference>
<dbReference type="Proteomes" id="UP000199086">
    <property type="component" value="Unassembled WGS sequence"/>
</dbReference>
<dbReference type="InterPro" id="IPR005471">
    <property type="entry name" value="Tscrpt_reg_IclR_N"/>
</dbReference>
<evidence type="ECO:0000259" key="4">
    <source>
        <dbReference type="PROSITE" id="PS51078"/>
    </source>
</evidence>
<feature type="domain" description="IclR-ED" evidence="4">
    <location>
        <begin position="67"/>
        <end position="246"/>
    </location>
</feature>
<keyword evidence="3" id="KW-0804">Transcription</keyword>
<evidence type="ECO:0000256" key="3">
    <source>
        <dbReference type="ARBA" id="ARBA00023163"/>
    </source>
</evidence>
<dbReference type="InterPro" id="IPR050707">
    <property type="entry name" value="HTH_MetabolicPath_Reg"/>
</dbReference>